<gene>
    <name evidence="2" type="ORF">EOT05_00260</name>
</gene>
<dbReference type="EMBL" id="SCKX01000001">
    <property type="protein sequence ID" value="RWZ78192.1"/>
    <property type="molecule type" value="Genomic_DNA"/>
</dbReference>
<evidence type="ECO:0000256" key="1">
    <source>
        <dbReference type="SAM" id="SignalP"/>
    </source>
</evidence>
<proteinExistence type="predicted"/>
<comment type="caution">
    <text evidence="2">The sequence shown here is derived from an EMBL/GenBank/DDBJ whole genome shotgun (WGS) entry which is preliminary data.</text>
</comment>
<protein>
    <submittedName>
        <fullName evidence="2">Uncharacterized protein</fullName>
    </submittedName>
</protein>
<reference evidence="2" key="1">
    <citation type="submission" date="2019-01" db="EMBL/GenBank/DDBJ databases">
        <title>Genomic signatures and co-occurrence patterns of the ultra-small Saccharimodia (Patescibacteria phylum) suggest a symbiotic lifestyle.</title>
        <authorList>
            <person name="Lemos L."/>
            <person name="Medeiros J."/>
            <person name="Andreote F."/>
            <person name="Fernandes G."/>
            <person name="Varani A."/>
            <person name="Oliveira G."/>
            <person name="Pylro V."/>
        </authorList>
    </citation>
    <scope>NUCLEOTIDE SEQUENCE [LARGE SCALE GENOMIC DNA]</scope>
    <source>
        <strain evidence="2">AMD02</strain>
    </source>
</reference>
<sequence>MTQSIKKITIVSSIPLLAVALVAVFLTLQANAVTTSVNSTVGSIISVFTSSGTVAVNVTPTAGGVQTIANDIITVSTNNSAGYTLKINETAGSTALVSGGNSIPATSGTFASPIVQTVNTWGYRVDGVGSFGAGPTSAVSNAAISGSIKFAAVPVTASPDTIKTTSSTATNDTTNVWYGVAVNTATPSGSYTNNVTYTAIAN</sequence>
<organism evidence="2 3">
    <name type="scientific">Candidatus Microsaccharimonas sossegonensis</name>
    <dbReference type="NCBI Taxonomy" id="2506948"/>
    <lineage>
        <taxon>Bacteria</taxon>
        <taxon>Candidatus Saccharimonadota</taxon>
        <taxon>Candidatus Saccharimonadia</taxon>
        <taxon>Candidatus Saccharimonadales</taxon>
        <taxon>Candidatus Saccharimonadaceae</taxon>
        <taxon>Candidatus Microsaccharimonas</taxon>
    </lineage>
</organism>
<dbReference type="AlphaFoldDB" id="A0A4Q0AGC8"/>
<feature type="chain" id="PRO_5020756654" evidence="1">
    <location>
        <begin position="33"/>
        <end position="202"/>
    </location>
</feature>
<feature type="signal peptide" evidence="1">
    <location>
        <begin position="1"/>
        <end position="32"/>
    </location>
</feature>
<evidence type="ECO:0000313" key="2">
    <source>
        <dbReference type="EMBL" id="RWZ78192.1"/>
    </source>
</evidence>
<evidence type="ECO:0000313" key="3">
    <source>
        <dbReference type="Proteomes" id="UP000289257"/>
    </source>
</evidence>
<keyword evidence="1" id="KW-0732">Signal</keyword>
<accession>A0A4Q0AGC8</accession>
<keyword evidence="3" id="KW-1185">Reference proteome</keyword>
<name>A0A4Q0AGC8_9BACT</name>
<dbReference type="Proteomes" id="UP000289257">
    <property type="component" value="Unassembled WGS sequence"/>
</dbReference>